<comment type="caution">
    <text evidence="6">The sequence shown here is derived from an EMBL/GenBank/DDBJ whole genome shotgun (WGS) entry which is preliminary data.</text>
</comment>
<dbReference type="InterPro" id="IPR057661">
    <property type="entry name" value="RsdA/BaiN/AoA(So)_Rossmann"/>
</dbReference>
<accession>A0A1V8MAX0</accession>
<dbReference type="InterPro" id="IPR023166">
    <property type="entry name" value="BaiN-like_dom_sf"/>
</dbReference>
<dbReference type="PANTHER" id="PTHR42887">
    <property type="entry name" value="OS12G0638800 PROTEIN"/>
    <property type="match status" value="1"/>
</dbReference>
<proteinExistence type="predicted"/>
<dbReference type="STRING" id="1420851.AU255_05390"/>
<dbReference type="InterPro" id="IPR036188">
    <property type="entry name" value="FAD/NAD-bd_sf"/>
</dbReference>
<dbReference type="SUPFAM" id="SSF160996">
    <property type="entry name" value="HI0933 insert domain-like"/>
    <property type="match status" value="1"/>
</dbReference>
<dbReference type="Gene3D" id="1.10.8.260">
    <property type="entry name" value="HI0933 insert domain-like"/>
    <property type="match status" value="1"/>
</dbReference>
<dbReference type="Gene3D" id="3.50.50.60">
    <property type="entry name" value="FAD/NAD(P)-binding domain"/>
    <property type="match status" value="1"/>
</dbReference>
<evidence type="ECO:0000256" key="1">
    <source>
        <dbReference type="ARBA" id="ARBA00001974"/>
    </source>
</evidence>
<reference evidence="6 7" key="1">
    <citation type="submission" date="2015-12" db="EMBL/GenBank/DDBJ databases">
        <authorList>
            <person name="Shamseldin A."/>
            <person name="Moawad H."/>
            <person name="Abd El-Rahim W.M."/>
            <person name="Sadowsky M.J."/>
        </authorList>
    </citation>
    <scope>NUCLEOTIDE SEQUENCE [LARGE SCALE GENOMIC DNA]</scope>
    <source>
        <strain evidence="6 7">WF1</strain>
    </source>
</reference>
<feature type="domain" description="RsdA/BaiN/AoA(So)-like insert" evidence="5">
    <location>
        <begin position="189"/>
        <end position="338"/>
    </location>
</feature>
<dbReference type="InterPro" id="IPR004792">
    <property type="entry name" value="BaiN-like"/>
</dbReference>
<dbReference type="InterPro" id="IPR055178">
    <property type="entry name" value="RsdA/BaiN/AoA(So)-like_dom"/>
</dbReference>
<dbReference type="Pfam" id="PF22780">
    <property type="entry name" value="HI0933_like_1st"/>
    <property type="match status" value="1"/>
</dbReference>
<evidence type="ECO:0000256" key="3">
    <source>
        <dbReference type="ARBA" id="ARBA00022827"/>
    </source>
</evidence>
<evidence type="ECO:0000313" key="7">
    <source>
        <dbReference type="Proteomes" id="UP000191980"/>
    </source>
</evidence>
<dbReference type="RefSeq" id="WP_080523288.1">
    <property type="nucleotide sequence ID" value="NZ_LPUF01000001.1"/>
</dbReference>
<dbReference type="OrthoDB" id="9773233at2"/>
<name>A0A1V8MAX0_9GAMM</name>
<dbReference type="AlphaFoldDB" id="A0A1V8MAX0"/>
<evidence type="ECO:0008006" key="8">
    <source>
        <dbReference type="Google" id="ProtNLM"/>
    </source>
</evidence>
<evidence type="ECO:0000256" key="2">
    <source>
        <dbReference type="ARBA" id="ARBA00022630"/>
    </source>
</evidence>
<comment type="cofactor">
    <cofactor evidence="1">
        <name>FAD</name>
        <dbReference type="ChEBI" id="CHEBI:57692"/>
    </cofactor>
</comment>
<dbReference type="SUPFAM" id="SSF51905">
    <property type="entry name" value="FAD/NAD(P)-binding domain"/>
    <property type="match status" value="1"/>
</dbReference>
<sequence>MLEVDVVIVGAGASGLMCAIEAGKRKRRVFVLEAANKPGKKILMSGGGRCNFTNYTVEAEHYLSENAHFCKSALSRYTQWDFLELIHQYNIPYHEREHGQLFCNETARDILNLLLSECDKVDVDIQLNADIQAIHKRSESGFKVKTRSQEILCQSLVIATGGLSIPKMGATPFAYKVAEQFGIKVQPTRAGLVPFTLHVEDKAKYAALSGLALPAVISNERQSFTENLLFTHRGLSGPVALQMSSYWREGEELAINLLPGLDLQQQLLQAKKEKIKLKVKNYLTQFLAKRLVSIFLQEELLEICLSDLSHKQIETIAEQFNNWKIKPNGTEGYRTAEVTLGGVDCHAVSSKTLQANQVAGLYFVGEALDISGWLGGYNFQWAWASGWCAGQTV</sequence>
<keyword evidence="7" id="KW-1185">Reference proteome</keyword>
<organism evidence="6 7">
    <name type="scientific">Methyloprofundus sedimenti</name>
    <dbReference type="NCBI Taxonomy" id="1420851"/>
    <lineage>
        <taxon>Bacteria</taxon>
        <taxon>Pseudomonadati</taxon>
        <taxon>Pseudomonadota</taxon>
        <taxon>Gammaproteobacteria</taxon>
        <taxon>Methylococcales</taxon>
        <taxon>Methylococcaceae</taxon>
        <taxon>Methyloprofundus</taxon>
    </lineage>
</organism>
<evidence type="ECO:0000259" key="4">
    <source>
        <dbReference type="Pfam" id="PF03486"/>
    </source>
</evidence>
<evidence type="ECO:0000259" key="5">
    <source>
        <dbReference type="Pfam" id="PF22780"/>
    </source>
</evidence>
<dbReference type="Proteomes" id="UP000191980">
    <property type="component" value="Unassembled WGS sequence"/>
</dbReference>
<protein>
    <recommendedName>
        <fullName evidence="8">Flavoprotein</fullName>
    </recommendedName>
</protein>
<dbReference type="EMBL" id="LPUF01000001">
    <property type="protein sequence ID" value="OQK18687.1"/>
    <property type="molecule type" value="Genomic_DNA"/>
</dbReference>
<dbReference type="Gene3D" id="2.40.30.10">
    <property type="entry name" value="Translation factors"/>
    <property type="match status" value="1"/>
</dbReference>
<dbReference type="PRINTS" id="PR00411">
    <property type="entry name" value="PNDRDTASEI"/>
</dbReference>
<dbReference type="Pfam" id="PF03486">
    <property type="entry name" value="HI0933_like"/>
    <property type="match status" value="1"/>
</dbReference>
<gene>
    <name evidence="6" type="ORF">AU255_05390</name>
</gene>
<dbReference type="NCBIfam" id="TIGR00275">
    <property type="entry name" value="aminoacetone oxidase family FAD-binding enzyme"/>
    <property type="match status" value="1"/>
</dbReference>
<keyword evidence="3" id="KW-0274">FAD</keyword>
<keyword evidence="2" id="KW-0285">Flavoprotein</keyword>
<feature type="domain" description="RsdA/BaiN/AoA(So)-like Rossmann fold-like" evidence="4">
    <location>
        <begin position="5"/>
        <end position="391"/>
    </location>
</feature>
<dbReference type="PRINTS" id="PR00368">
    <property type="entry name" value="FADPNR"/>
</dbReference>
<dbReference type="PANTHER" id="PTHR42887:SF2">
    <property type="entry name" value="OS12G0638800 PROTEIN"/>
    <property type="match status" value="1"/>
</dbReference>
<evidence type="ECO:0000313" key="6">
    <source>
        <dbReference type="EMBL" id="OQK18687.1"/>
    </source>
</evidence>